<accession>A0A0C3BQ72</accession>
<dbReference type="AlphaFoldDB" id="A0A0C3BQ72"/>
<reference evidence="3" key="2">
    <citation type="submission" date="2015-01" db="EMBL/GenBank/DDBJ databases">
        <title>Evolutionary Origins and Diversification of the Mycorrhizal Mutualists.</title>
        <authorList>
            <consortium name="DOE Joint Genome Institute"/>
            <consortium name="Mycorrhizal Genomics Consortium"/>
            <person name="Kohler A."/>
            <person name="Kuo A."/>
            <person name="Nagy L.G."/>
            <person name="Floudas D."/>
            <person name="Copeland A."/>
            <person name="Barry K.W."/>
            <person name="Cichocki N."/>
            <person name="Veneault-Fourrey C."/>
            <person name="LaButti K."/>
            <person name="Lindquist E.A."/>
            <person name="Lipzen A."/>
            <person name="Lundell T."/>
            <person name="Morin E."/>
            <person name="Murat C."/>
            <person name="Riley R."/>
            <person name="Ohm R."/>
            <person name="Sun H."/>
            <person name="Tunlid A."/>
            <person name="Henrissat B."/>
            <person name="Grigoriev I.V."/>
            <person name="Hibbett D.S."/>
            <person name="Martin F."/>
        </authorList>
    </citation>
    <scope>NUCLEOTIDE SEQUENCE [LARGE SCALE GENOMIC DNA]</scope>
    <source>
        <strain evidence="3">F 1598</strain>
    </source>
</reference>
<dbReference type="HOGENOM" id="CLU_2004765_0_0_1"/>
<feature type="region of interest" description="Disordered" evidence="1">
    <location>
        <begin position="76"/>
        <end position="97"/>
    </location>
</feature>
<name>A0A0C3BQ72_PILCF</name>
<sequence length="124" mass="14215">MMLTLEDILKKADWRLRSIRCRDHYDTRLSSEGPPFQVWPSRSVTGNAGRFLGERILNWRASLNVYADSISRARTSSLASSQHAKSNDQVSRCKKGISDSQPTTIEAEDLFRCFRVFVRICDTM</sequence>
<keyword evidence="3" id="KW-1185">Reference proteome</keyword>
<feature type="compositionally biased region" description="Polar residues" evidence="1">
    <location>
        <begin position="76"/>
        <end position="90"/>
    </location>
</feature>
<evidence type="ECO:0000313" key="3">
    <source>
        <dbReference type="Proteomes" id="UP000054166"/>
    </source>
</evidence>
<proteinExistence type="predicted"/>
<gene>
    <name evidence="2" type="ORF">PILCRDRAFT_233063</name>
</gene>
<organism evidence="2 3">
    <name type="scientific">Piloderma croceum (strain F 1598)</name>
    <dbReference type="NCBI Taxonomy" id="765440"/>
    <lineage>
        <taxon>Eukaryota</taxon>
        <taxon>Fungi</taxon>
        <taxon>Dikarya</taxon>
        <taxon>Basidiomycota</taxon>
        <taxon>Agaricomycotina</taxon>
        <taxon>Agaricomycetes</taxon>
        <taxon>Agaricomycetidae</taxon>
        <taxon>Atheliales</taxon>
        <taxon>Atheliaceae</taxon>
        <taxon>Piloderma</taxon>
    </lineage>
</organism>
<evidence type="ECO:0000313" key="2">
    <source>
        <dbReference type="EMBL" id="KIM88618.1"/>
    </source>
</evidence>
<protein>
    <submittedName>
        <fullName evidence="2">Uncharacterized protein</fullName>
    </submittedName>
</protein>
<evidence type="ECO:0000256" key="1">
    <source>
        <dbReference type="SAM" id="MobiDB-lite"/>
    </source>
</evidence>
<dbReference type="Proteomes" id="UP000054166">
    <property type="component" value="Unassembled WGS sequence"/>
</dbReference>
<reference evidence="2 3" key="1">
    <citation type="submission" date="2014-04" db="EMBL/GenBank/DDBJ databases">
        <authorList>
            <consortium name="DOE Joint Genome Institute"/>
            <person name="Kuo A."/>
            <person name="Tarkka M."/>
            <person name="Buscot F."/>
            <person name="Kohler A."/>
            <person name="Nagy L.G."/>
            <person name="Floudas D."/>
            <person name="Copeland A."/>
            <person name="Barry K.W."/>
            <person name="Cichocki N."/>
            <person name="Veneault-Fourrey C."/>
            <person name="LaButti K."/>
            <person name="Lindquist E.A."/>
            <person name="Lipzen A."/>
            <person name="Lundell T."/>
            <person name="Morin E."/>
            <person name="Murat C."/>
            <person name="Sun H."/>
            <person name="Tunlid A."/>
            <person name="Henrissat B."/>
            <person name="Grigoriev I.V."/>
            <person name="Hibbett D.S."/>
            <person name="Martin F."/>
            <person name="Nordberg H.P."/>
            <person name="Cantor M.N."/>
            <person name="Hua S.X."/>
        </authorList>
    </citation>
    <scope>NUCLEOTIDE SEQUENCE [LARGE SCALE GENOMIC DNA]</scope>
    <source>
        <strain evidence="2 3">F 1598</strain>
    </source>
</reference>
<dbReference type="EMBL" id="KN832976">
    <property type="protein sequence ID" value="KIM88618.1"/>
    <property type="molecule type" value="Genomic_DNA"/>
</dbReference>
<dbReference type="InParanoid" id="A0A0C3BQ72"/>